<gene>
    <name evidence="2" type="ORF">ATK36_2451</name>
</gene>
<accession>A0A2A9FAF7</accession>
<proteinExistence type="predicted"/>
<dbReference type="Gene3D" id="1.10.357.10">
    <property type="entry name" value="Tetracycline Repressor, domain 2"/>
    <property type="match status" value="1"/>
</dbReference>
<evidence type="ECO:0000313" key="3">
    <source>
        <dbReference type="Proteomes" id="UP000243542"/>
    </source>
</evidence>
<dbReference type="EMBL" id="PDJK01000002">
    <property type="protein sequence ID" value="PFG47409.1"/>
    <property type="molecule type" value="Genomic_DNA"/>
</dbReference>
<organism evidence="2 3">
    <name type="scientific">Amycolatopsis sulphurea</name>
    <dbReference type="NCBI Taxonomy" id="76022"/>
    <lineage>
        <taxon>Bacteria</taxon>
        <taxon>Bacillati</taxon>
        <taxon>Actinomycetota</taxon>
        <taxon>Actinomycetes</taxon>
        <taxon>Pseudonocardiales</taxon>
        <taxon>Pseudonocardiaceae</taxon>
        <taxon>Amycolatopsis</taxon>
    </lineage>
</organism>
<feature type="region of interest" description="Disordered" evidence="1">
    <location>
        <begin position="78"/>
        <end position="121"/>
    </location>
</feature>
<feature type="compositionally biased region" description="Gly residues" evidence="1">
    <location>
        <begin position="100"/>
        <end position="112"/>
    </location>
</feature>
<comment type="caution">
    <text evidence="2">The sequence shown here is derived from an EMBL/GenBank/DDBJ whole genome shotgun (WGS) entry which is preliminary data.</text>
</comment>
<dbReference type="AlphaFoldDB" id="A0A2A9FAF7"/>
<dbReference type="Proteomes" id="UP000243542">
    <property type="component" value="Unassembled WGS sequence"/>
</dbReference>
<dbReference type="RefSeq" id="WP_098511333.1">
    <property type="nucleotide sequence ID" value="NZ_PDJK01000002.1"/>
</dbReference>
<sequence>MAKQTSCRRWPSKVDILRDALAEDLADELVPPGHADLREYLVTVAGFLTTTADAGAMLRVLLGQAQHDPDLAARLRTEHLRGRHAPRPAALRPRRRARGTPGGFRGGAGGRAAAGTTGAPVPREFTDALVERFFGGPGRDG</sequence>
<protein>
    <submittedName>
        <fullName evidence="2">Uncharacterized protein</fullName>
    </submittedName>
</protein>
<keyword evidence="3" id="KW-1185">Reference proteome</keyword>
<feature type="compositionally biased region" description="Basic residues" evidence="1">
    <location>
        <begin position="81"/>
        <end position="98"/>
    </location>
</feature>
<evidence type="ECO:0000256" key="1">
    <source>
        <dbReference type="SAM" id="MobiDB-lite"/>
    </source>
</evidence>
<evidence type="ECO:0000313" key="2">
    <source>
        <dbReference type="EMBL" id="PFG47409.1"/>
    </source>
</evidence>
<reference evidence="2 3" key="1">
    <citation type="submission" date="2017-10" db="EMBL/GenBank/DDBJ databases">
        <title>Sequencing the genomes of 1000 actinobacteria strains.</title>
        <authorList>
            <person name="Klenk H.-P."/>
        </authorList>
    </citation>
    <scope>NUCLEOTIDE SEQUENCE [LARGE SCALE GENOMIC DNA]</scope>
    <source>
        <strain evidence="2 3">DSM 46092</strain>
    </source>
</reference>
<name>A0A2A9FAF7_9PSEU</name>